<sequence>MADSFIFLAKEPVMENNLPTTNFIFQNCTIRTLSENGEIWFVAKDVCEALGISWTGKQTLASIPDEWKGLRNFLTPSSEDNRGGGEQG</sequence>
<proteinExistence type="predicted"/>
<dbReference type="OrthoDB" id="5432621at2"/>
<dbReference type="Pfam" id="PF02498">
    <property type="entry name" value="Bro-N"/>
    <property type="match status" value="1"/>
</dbReference>
<dbReference type="Proteomes" id="UP000321899">
    <property type="component" value="Unassembled WGS sequence"/>
</dbReference>
<dbReference type="EMBL" id="VDMB01000011">
    <property type="protein sequence ID" value="TYT74492.1"/>
    <property type="molecule type" value="Genomic_DNA"/>
</dbReference>
<evidence type="ECO:0000313" key="2">
    <source>
        <dbReference type="EMBL" id="TYT74492.1"/>
    </source>
</evidence>
<evidence type="ECO:0000259" key="1">
    <source>
        <dbReference type="Pfam" id="PF02498"/>
    </source>
</evidence>
<comment type="caution">
    <text evidence="2">The sequence shown here is derived from an EMBL/GenBank/DDBJ whole genome shotgun (WGS) entry which is preliminary data.</text>
</comment>
<gene>
    <name evidence="2" type="ORF">FIM25_10085</name>
</gene>
<dbReference type="AlphaFoldDB" id="A0A5S5MFJ1"/>
<keyword evidence="3" id="KW-1185">Reference proteome</keyword>
<dbReference type="InterPro" id="IPR003497">
    <property type="entry name" value="BRO_N_domain"/>
</dbReference>
<feature type="domain" description="Bro-N" evidence="1">
    <location>
        <begin position="30"/>
        <end position="72"/>
    </location>
</feature>
<name>A0A5S5MFJ1_9BACT</name>
<reference evidence="2 3" key="1">
    <citation type="submission" date="2019-06" db="EMBL/GenBank/DDBJ databases">
        <title>Desulfobotulus mexicanus sp. nov., a novel sulfate-reducing bacterium isolated from the sediment of an alkaline crater lake in Mexico.</title>
        <authorList>
            <person name="Hirschler-Rea A."/>
        </authorList>
    </citation>
    <scope>NUCLEOTIDE SEQUENCE [LARGE SCALE GENOMIC DNA]</scope>
    <source>
        <strain evidence="2 3">PAR22N</strain>
    </source>
</reference>
<organism evidence="2 3">
    <name type="scientific">Desulfobotulus mexicanus</name>
    <dbReference type="NCBI Taxonomy" id="2586642"/>
    <lineage>
        <taxon>Bacteria</taxon>
        <taxon>Pseudomonadati</taxon>
        <taxon>Thermodesulfobacteriota</taxon>
        <taxon>Desulfobacteria</taxon>
        <taxon>Desulfobacterales</taxon>
        <taxon>Desulfobacteraceae</taxon>
        <taxon>Desulfobotulus</taxon>
    </lineage>
</organism>
<protein>
    <recommendedName>
        <fullName evidence="1">Bro-N domain-containing protein</fullName>
    </recommendedName>
</protein>
<evidence type="ECO:0000313" key="3">
    <source>
        <dbReference type="Proteomes" id="UP000321899"/>
    </source>
</evidence>
<accession>A0A5S5MFJ1</accession>